<dbReference type="InterPro" id="IPR011990">
    <property type="entry name" value="TPR-like_helical_dom_sf"/>
</dbReference>
<gene>
    <name evidence="7" type="ORF">CJ305_18815</name>
</gene>
<dbReference type="AlphaFoldDB" id="A0A2G1VM46"/>
<dbReference type="Gene3D" id="2.120.10.30">
    <property type="entry name" value="TolB, C-terminal domain"/>
    <property type="match status" value="1"/>
</dbReference>
<dbReference type="InterPro" id="IPR011659">
    <property type="entry name" value="WD40"/>
</dbReference>
<dbReference type="Proteomes" id="UP000229433">
    <property type="component" value="Unassembled WGS sequence"/>
</dbReference>
<organism evidence="7 8">
    <name type="scientific">Leeuwenhoekiella nanhaiensis</name>
    <dbReference type="NCBI Taxonomy" id="1655491"/>
    <lineage>
        <taxon>Bacteria</taxon>
        <taxon>Pseudomonadati</taxon>
        <taxon>Bacteroidota</taxon>
        <taxon>Flavobacteriia</taxon>
        <taxon>Flavobacteriales</taxon>
        <taxon>Flavobacteriaceae</taxon>
        <taxon>Leeuwenhoekiella</taxon>
    </lineage>
</organism>
<dbReference type="InterPro" id="IPR036737">
    <property type="entry name" value="OmpA-like_sf"/>
</dbReference>
<reference evidence="7 8" key="1">
    <citation type="submission" date="2017-08" db="EMBL/GenBank/DDBJ databases">
        <title>The whole genome shortgun sequences of strain Leeuwenhoekiella nanhaiensis G18 from the South China Sea.</title>
        <authorList>
            <person name="Liu Q."/>
        </authorList>
    </citation>
    <scope>NUCLEOTIDE SEQUENCE [LARGE SCALE GENOMIC DNA]</scope>
    <source>
        <strain evidence="7 8">G18</strain>
    </source>
</reference>
<evidence type="ECO:0000313" key="7">
    <source>
        <dbReference type="EMBL" id="PHQ27680.1"/>
    </source>
</evidence>
<keyword evidence="5" id="KW-0732">Signal</keyword>
<dbReference type="Pfam" id="PF13620">
    <property type="entry name" value="CarboxypepD_reg"/>
    <property type="match status" value="1"/>
</dbReference>
<evidence type="ECO:0000259" key="6">
    <source>
        <dbReference type="PROSITE" id="PS51123"/>
    </source>
</evidence>
<dbReference type="EMBL" id="NQXA01000037">
    <property type="protein sequence ID" value="PHQ27680.1"/>
    <property type="molecule type" value="Genomic_DNA"/>
</dbReference>
<sequence length="632" mass="70539">MKQLILFLTFASVLTSLSVNAQERELERANKKFDQYAFVDSQKIYLKVAEEGYASAELFGKLGDSFYYNADYPEAAQWYGKLVQEYAAQVSPEQYFRYAQSLRALERYDESLEMIALYKANTSADDSSVYENSGSQDYVSGTYKVEKLKINKAGYSDFGASFYGDQILFASTRDTGTFSTKIHLWNKQPFLDLYTADVEGGAVSNVQKLGGAVNTPYHESNAVMSKDGTKLYFTRNNFTNDQFRTSKNRTNKLKIYVSSRADLNSPWGEAKELPINNSEYSTSHPALSPDGSILYFASDRPGGYGESDLWKVSLEGDSIQSQPVNLGSAINTPGRDGFPFVSKEGVLYFSSDGRAGLGGLDIFVLDNDVVKTLEAPINSTADDFAFIIDETENSGYLSSNRANDPLDDDIYSFIKQPCETVLIVNVIDNVTNQSLGEAQVEIRNEDNKLLISGLTSDQGTFTFSQIACEDTYFVRASKTEYSTEEENIAVSGDQNEVTIALSPKRIKVGDDLAMLLALEPIYFDFDKSNIRPDAAIELEKVIQIMKEYPDLHIDVRSHTDSRGNDEYNMALSQRRNDSTIQYIIEKGGIDASRLSGRGYGESQLLNECSNGVSCTEEQHQLNRRSQFIVLED</sequence>
<dbReference type="PRINTS" id="PR01021">
    <property type="entry name" value="OMPADOMAIN"/>
</dbReference>
<dbReference type="SUPFAM" id="SSF49478">
    <property type="entry name" value="Cna protein B-type domain"/>
    <property type="match status" value="1"/>
</dbReference>
<dbReference type="Pfam" id="PF00691">
    <property type="entry name" value="OmpA"/>
    <property type="match status" value="1"/>
</dbReference>
<dbReference type="InterPro" id="IPR006665">
    <property type="entry name" value="OmpA-like"/>
</dbReference>
<evidence type="ECO:0000256" key="5">
    <source>
        <dbReference type="SAM" id="SignalP"/>
    </source>
</evidence>
<dbReference type="InterPro" id="IPR011042">
    <property type="entry name" value="6-blade_b-propeller_TolB-like"/>
</dbReference>
<feature type="chain" id="PRO_5013686227" description="OmpA-like domain-containing protein" evidence="5">
    <location>
        <begin position="22"/>
        <end position="632"/>
    </location>
</feature>
<dbReference type="SUPFAM" id="SSF82171">
    <property type="entry name" value="DPP6 N-terminal domain-like"/>
    <property type="match status" value="1"/>
</dbReference>
<evidence type="ECO:0000256" key="2">
    <source>
        <dbReference type="ARBA" id="ARBA00023136"/>
    </source>
</evidence>
<feature type="domain" description="OmpA-like" evidence="6">
    <location>
        <begin position="510"/>
        <end position="632"/>
    </location>
</feature>
<dbReference type="Gene3D" id="2.60.40.1120">
    <property type="entry name" value="Carboxypeptidase-like, regulatory domain"/>
    <property type="match status" value="1"/>
</dbReference>
<dbReference type="SUPFAM" id="SSF48452">
    <property type="entry name" value="TPR-like"/>
    <property type="match status" value="1"/>
</dbReference>
<dbReference type="PANTHER" id="PTHR30329">
    <property type="entry name" value="STATOR ELEMENT OF FLAGELLAR MOTOR COMPLEX"/>
    <property type="match status" value="1"/>
</dbReference>
<keyword evidence="8" id="KW-1185">Reference proteome</keyword>
<dbReference type="PANTHER" id="PTHR30329:SF21">
    <property type="entry name" value="LIPOPROTEIN YIAD-RELATED"/>
    <property type="match status" value="1"/>
</dbReference>
<comment type="subcellular location">
    <subcellularLocation>
        <location evidence="1">Cell outer membrane</location>
    </subcellularLocation>
</comment>
<comment type="caution">
    <text evidence="7">The sequence shown here is derived from an EMBL/GenBank/DDBJ whole genome shotgun (WGS) entry which is preliminary data.</text>
</comment>
<dbReference type="PROSITE" id="PS51123">
    <property type="entry name" value="OMPA_2"/>
    <property type="match status" value="1"/>
</dbReference>
<dbReference type="GO" id="GO:0009279">
    <property type="term" value="C:cell outer membrane"/>
    <property type="evidence" value="ECO:0007669"/>
    <property type="project" value="UniProtKB-SubCell"/>
</dbReference>
<proteinExistence type="predicted"/>
<dbReference type="CDD" id="cd07185">
    <property type="entry name" value="OmpA_C-like"/>
    <property type="match status" value="1"/>
</dbReference>
<protein>
    <recommendedName>
        <fullName evidence="6">OmpA-like domain-containing protein</fullName>
    </recommendedName>
</protein>
<keyword evidence="2 4" id="KW-0472">Membrane</keyword>
<name>A0A2G1VM46_9FLAO</name>
<evidence type="ECO:0000256" key="4">
    <source>
        <dbReference type="PROSITE-ProRule" id="PRU00473"/>
    </source>
</evidence>
<dbReference type="SUPFAM" id="SSF103088">
    <property type="entry name" value="OmpA-like"/>
    <property type="match status" value="1"/>
</dbReference>
<dbReference type="RefSeq" id="WP_099647809.1">
    <property type="nucleotide sequence ID" value="NZ_KZ319316.1"/>
</dbReference>
<dbReference type="Pfam" id="PF07676">
    <property type="entry name" value="PD40"/>
    <property type="match status" value="3"/>
</dbReference>
<accession>A0A2G1VM46</accession>
<keyword evidence="3" id="KW-0998">Cell outer membrane</keyword>
<feature type="signal peptide" evidence="5">
    <location>
        <begin position="1"/>
        <end position="21"/>
    </location>
</feature>
<evidence type="ECO:0000313" key="8">
    <source>
        <dbReference type="Proteomes" id="UP000229433"/>
    </source>
</evidence>
<evidence type="ECO:0000256" key="1">
    <source>
        <dbReference type="ARBA" id="ARBA00004442"/>
    </source>
</evidence>
<dbReference type="OrthoDB" id="9809364at2"/>
<evidence type="ECO:0000256" key="3">
    <source>
        <dbReference type="ARBA" id="ARBA00023237"/>
    </source>
</evidence>
<dbReference type="InterPro" id="IPR006664">
    <property type="entry name" value="OMP_bac"/>
</dbReference>
<dbReference type="InterPro" id="IPR050330">
    <property type="entry name" value="Bact_OuterMem_StrucFunc"/>
</dbReference>
<dbReference type="Gene3D" id="3.30.1330.60">
    <property type="entry name" value="OmpA-like domain"/>
    <property type="match status" value="1"/>
</dbReference>